<protein>
    <submittedName>
        <fullName evidence="1">Uncharacterized protein</fullName>
    </submittedName>
</protein>
<gene>
    <name evidence="1" type="ORF">M9H77_26621</name>
</gene>
<dbReference type="Proteomes" id="UP001060085">
    <property type="component" value="Linkage Group LG06"/>
</dbReference>
<accession>A0ACC0ACW6</accession>
<comment type="caution">
    <text evidence="1">The sequence shown here is derived from an EMBL/GenBank/DDBJ whole genome shotgun (WGS) entry which is preliminary data.</text>
</comment>
<evidence type="ECO:0000313" key="2">
    <source>
        <dbReference type="Proteomes" id="UP001060085"/>
    </source>
</evidence>
<evidence type="ECO:0000313" key="1">
    <source>
        <dbReference type="EMBL" id="KAI5657828.1"/>
    </source>
</evidence>
<organism evidence="1 2">
    <name type="scientific">Catharanthus roseus</name>
    <name type="common">Madagascar periwinkle</name>
    <name type="synonym">Vinca rosea</name>
    <dbReference type="NCBI Taxonomy" id="4058"/>
    <lineage>
        <taxon>Eukaryota</taxon>
        <taxon>Viridiplantae</taxon>
        <taxon>Streptophyta</taxon>
        <taxon>Embryophyta</taxon>
        <taxon>Tracheophyta</taxon>
        <taxon>Spermatophyta</taxon>
        <taxon>Magnoliopsida</taxon>
        <taxon>eudicotyledons</taxon>
        <taxon>Gunneridae</taxon>
        <taxon>Pentapetalae</taxon>
        <taxon>asterids</taxon>
        <taxon>lamiids</taxon>
        <taxon>Gentianales</taxon>
        <taxon>Apocynaceae</taxon>
        <taxon>Rauvolfioideae</taxon>
        <taxon>Vinceae</taxon>
        <taxon>Catharanthinae</taxon>
        <taxon>Catharanthus</taxon>
    </lineage>
</organism>
<sequence length="1192" mass="133059">MAVSDENGALFPIFILSTIALPLVPYTILKLINAASQKPKSILCECSVCSRSGKYRQSTAKKFSNFFTCHNFTLALLWIFMGFLVYYIKNMSREIKVFEPFSILGLEPGASDSAIKKAYRRLSIQYHPDKNPDPDAHKYFVEFISKAYQALTDPISRENFEKYGHPDGRQGFQIGIALPEFLLNMNGESGGILLLSIVGVVILLPLLVGVVYLSRSSKYTGNNVKRETVLTYFKLLKPSFAPRKLMDIFIAAEEYKRIPVRRTDEEPLQKLFATVKGELFSENKNTKQEEAKFWKQHPSLVKAALLIQAHVTRETAVLSLDLQRDLKDVLQFAPSLIEEIMKLSVLSCKAQGHGWLRPATGAIELSQCIIQAVPLSARKAIGASTDGIAPFLQLPHFTDAVVEKIARKKIRSFQELKEMTTQERAELLSQIDGFSAAQVLDVERVLELMPSTTAEVTCETEGEESIQELDVITIQAWVKLKRGNGLIKALPHAPYYPFPKEESFWLLLADPKRNTVWLYQKVSFADEAAAVSAASEAIEEKMAVLGASPQEITAAVREAVEKVKNGYRLVMGKTVAPVEGTYNLNCYVLSDSWIGCDSSTSLTVKILEQKRATSAESSNVPEEITMSGDGSEEEDEIDEEDEIQSEYSEDEEEEEKQETSKKHSEKAVVTGGKGKQDKKKKGSNKASAAARGKGSNNYGRLTDNYCSRSCFSVRTGIRASSKENSSSSSGPVKQNAKPQRYHPFEEIAESELDENGEARLTPAETTRTIIEVLTDFSRSELVYNMYSLLRTHSLLTKLVAFVILQVNSKGTLMFSGLLNDEVHENIFWPDLPYVTDEHGNIYFQVKNDEDILQTLSSEENLVQVIVGLDTAEMISEIESLSQSDIDFGIDEFDDEDSDVDSDDEEDDDEEEDDDSYAQDWVAIGGTNEEDEVEDSDESLGDWAKLETMRSSHPMYFAKKIAEAATDDPIDVMDQPPAGLAIQGLLRPAFLEEHAVIQKHMSDNHSSNDNTSQTVNVEGHGEDAIHINGHKPDNRSAKEAPGWVEELEKDETLVNVTSFYKLEMVKVQLISSHGHQTWVELEDFRRARPDAIAHSAAKIMARVKAGGEKTTQALKSLCWRCKGIQVEEVALIGVDSLGIDLRVCSGAQVQTLRFAFNKRASSEYSAERQLNYLLFPKVNHKLQQKKEAHQTEA</sequence>
<name>A0ACC0ACW6_CATRO</name>
<dbReference type="EMBL" id="CM044706">
    <property type="protein sequence ID" value="KAI5657828.1"/>
    <property type="molecule type" value="Genomic_DNA"/>
</dbReference>
<keyword evidence="2" id="KW-1185">Reference proteome</keyword>
<reference evidence="2" key="1">
    <citation type="journal article" date="2023" name="Nat. Plants">
        <title>Single-cell RNA sequencing provides a high-resolution roadmap for understanding the multicellular compartmentation of specialized metabolism.</title>
        <authorList>
            <person name="Sun S."/>
            <person name="Shen X."/>
            <person name="Li Y."/>
            <person name="Li Y."/>
            <person name="Wang S."/>
            <person name="Li R."/>
            <person name="Zhang H."/>
            <person name="Shen G."/>
            <person name="Guo B."/>
            <person name="Wei J."/>
            <person name="Xu J."/>
            <person name="St-Pierre B."/>
            <person name="Chen S."/>
            <person name="Sun C."/>
        </authorList>
    </citation>
    <scope>NUCLEOTIDE SEQUENCE [LARGE SCALE GENOMIC DNA]</scope>
</reference>
<proteinExistence type="predicted"/>